<feature type="region of interest" description="Disordered" evidence="1">
    <location>
        <begin position="1"/>
        <end position="34"/>
    </location>
</feature>
<dbReference type="Proteomes" id="UP000092993">
    <property type="component" value="Unassembled WGS sequence"/>
</dbReference>
<comment type="caution">
    <text evidence="2">The sequence shown here is derived from an EMBL/GenBank/DDBJ whole genome shotgun (WGS) entry which is preliminary data.</text>
</comment>
<accession>A0A1C7LW04</accession>
<evidence type="ECO:0000313" key="3">
    <source>
        <dbReference type="Proteomes" id="UP000092993"/>
    </source>
</evidence>
<reference evidence="2 3" key="1">
    <citation type="submission" date="2016-03" db="EMBL/GenBank/DDBJ databases">
        <title>Whole genome sequencing of Grifola frondosa 9006-11.</title>
        <authorList>
            <person name="Min B."/>
            <person name="Park H."/>
            <person name="Kim J.-G."/>
            <person name="Cho H."/>
            <person name="Oh Y.-L."/>
            <person name="Kong W.-S."/>
            <person name="Choi I.-G."/>
        </authorList>
    </citation>
    <scope>NUCLEOTIDE SEQUENCE [LARGE SCALE GENOMIC DNA]</scope>
    <source>
        <strain evidence="2 3">9006-11</strain>
    </source>
</reference>
<sequence length="128" mass="13654">MNSRVSQSGGLVSRVDSPGTIPSGAMSPAALLEKEEEIRRMRELINKKRNRTSCGSLHHDPGLNAASACVRWRHSTDIPDYPMNGVHSDGSEEHSVLAELLPDSQPLSQVSTSVPSSASTSSSTTLLT</sequence>
<organism evidence="2 3">
    <name type="scientific">Grifola frondosa</name>
    <name type="common">Maitake</name>
    <name type="synonym">Polyporus frondosus</name>
    <dbReference type="NCBI Taxonomy" id="5627"/>
    <lineage>
        <taxon>Eukaryota</taxon>
        <taxon>Fungi</taxon>
        <taxon>Dikarya</taxon>
        <taxon>Basidiomycota</taxon>
        <taxon>Agaricomycotina</taxon>
        <taxon>Agaricomycetes</taxon>
        <taxon>Polyporales</taxon>
        <taxon>Grifolaceae</taxon>
        <taxon>Grifola</taxon>
    </lineage>
</organism>
<feature type="region of interest" description="Disordered" evidence="1">
    <location>
        <begin position="77"/>
        <end position="128"/>
    </location>
</feature>
<gene>
    <name evidence="2" type="ORF">A0H81_11117</name>
</gene>
<evidence type="ECO:0000256" key="1">
    <source>
        <dbReference type="SAM" id="MobiDB-lite"/>
    </source>
</evidence>
<evidence type="ECO:0000313" key="2">
    <source>
        <dbReference type="EMBL" id="OBZ68923.1"/>
    </source>
</evidence>
<dbReference type="EMBL" id="LUGG01000019">
    <property type="protein sequence ID" value="OBZ68923.1"/>
    <property type="molecule type" value="Genomic_DNA"/>
</dbReference>
<dbReference type="AlphaFoldDB" id="A0A1C7LW04"/>
<feature type="compositionally biased region" description="Polar residues" evidence="1">
    <location>
        <begin position="1"/>
        <end position="10"/>
    </location>
</feature>
<feature type="compositionally biased region" description="Low complexity" evidence="1">
    <location>
        <begin position="104"/>
        <end position="128"/>
    </location>
</feature>
<keyword evidence="3" id="KW-1185">Reference proteome</keyword>
<protein>
    <submittedName>
        <fullName evidence="2">Uncharacterized protein</fullName>
    </submittedName>
</protein>
<name>A0A1C7LW04_GRIFR</name>
<proteinExistence type="predicted"/>